<dbReference type="PANTHER" id="PTHR21248:SF22">
    <property type="entry name" value="PHOSPHOLIPASE D"/>
    <property type="match status" value="1"/>
</dbReference>
<feature type="domain" description="PLD phosphodiesterase" evidence="2">
    <location>
        <begin position="397"/>
        <end position="424"/>
    </location>
</feature>
<keyword evidence="1" id="KW-1133">Transmembrane helix</keyword>
<dbReference type="InterPro" id="IPR001736">
    <property type="entry name" value="PLipase_D/transphosphatidylase"/>
</dbReference>
<reference evidence="3 4" key="1">
    <citation type="submission" date="2020-06" db="EMBL/GenBank/DDBJ databases">
        <title>Acidovorax antarctica sp. nov., isolated from Corinth ice sheet soil, Antarctic Fields Peninsula.</title>
        <authorList>
            <person name="Xu Q."/>
            <person name="Peng F."/>
        </authorList>
    </citation>
    <scope>NUCLEOTIDE SEQUENCE [LARGE SCALE GENOMIC DNA]</scope>
    <source>
        <strain evidence="3 4">16-35-5</strain>
    </source>
</reference>
<dbReference type="AlphaFoldDB" id="A0A6N1WY77"/>
<dbReference type="InterPro" id="IPR025202">
    <property type="entry name" value="PLD-like_dom"/>
</dbReference>
<evidence type="ECO:0000256" key="1">
    <source>
        <dbReference type="SAM" id="Phobius"/>
    </source>
</evidence>
<protein>
    <submittedName>
        <fullName evidence="3">Cardiolipin synthase</fullName>
    </submittedName>
</protein>
<dbReference type="Proteomes" id="UP000509579">
    <property type="component" value="Chromosome"/>
</dbReference>
<evidence type="ECO:0000259" key="2">
    <source>
        <dbReference type="PROSITE" id="PS50035"/>
    </source>
</evidence>
<evidence type="ECO:0000313" key="4">
    <source>
        <dbReference type="Proteomes" id="UP000509579"/>
    </source>
</evidence>
<proteinExistence type="predicted"/>
<dbReference type="GO" id="GO:0032049">
    <property type="term" value="P:cardiolipin biosynthetic process"/>
    <property type="evidence" value="ECO:0007669"/>
    <property type="project" value="UniProtKB-ARBA"/>
</dbReference>
<dbReference type="GO" id="GO:0016020">
    <property type="term" value="C:membrane"/>
    <property type="evidence" value="ECO:0007669"/>
    <property type="project" value="TreeGrafter"/>
</dbReference>
<dbReference type="EMBL" id="CP054840">
    <property type="protein sequence ID" value="QKV52011.1"/>
    <property type="molecule type" value="Genomic_DNA"/>
</dbReference>
<feature type="domain" description="PLD phosphodiesterase" evidence="2">
    <location>
        <begin position="215"/>
        <end position="242"/>
    </location>
</feature>
<dbReference type="GO" id="GO:0008808">
    <property type="term" value="F:cardiolipin synthase activity"/>
    <property type="evidence" value="ECO:0007669"/>
    <property type="project" value="TreeGrafter"/>
</dbReference>
<dbReference type="RefSeq" id="WP_175502913.1">
    <property type="nucleotide sequence ID" value="NZ_CAURQT010000030.1"/>
</dbReference>
<accession>A0A6N1WY77</accession>
<dbReference type="PROSITE" id="PS50035">
    <property type="entry name" value="PLD"/>
    <property type="match status" value="2"/>
</dbReference>
<keyword evidence="1" id="KW-0812">Transmembrane</keyword>
<sequence>MTMIALLSGLGHTIVVIASLLVYMVSTRIGHQRRHPSAALAWVVAMVTFPYAALPLFLLIGSRKFLRPVQRHAALVPAPPPWGEAEELLAEEAGTTPPPWVARLLRALDLPEAMRNSSVQFQASGEDALAALLATIDSAREQLALSTYVLAADATGEQVAQALQRCVARGVRVRVLIDAIGSLQTPRTLLRDWRGMGIAVRRFMPLLHNPLYGRLNLRNHRKLVVADARRLWSGGRNVADEYFIGKNGAAPWVDLGFVIEGPLAAQALAQFDADWRAAPGRIHRKKHRAPAVVQPEALAPGPGQMWAQWIPSGPDHADDTLHALLLSAAFQARESIVAVTPYFVPDDALLAAWTLACRRGVRLRLLLPRRSNHRLADWARERALRQLAQAGAEIQLLPGMLHAKCVIVDGEWALSGSLNLDARSLFLNYEAMAAFYGQTEVQWLQAWHEKLQAGAEPYVSRRPSWPRDIFEGMVRTVGFQL</sequence>
<gene>
    <name evidence="3" type="ORF">HUK68_03335</name>
</gene>
<dbReference type="SUPFAM" id="SSF56024">
    <property type="entry name" value="Phospholipase D/nuclease"/>
    <property type="match status" value="2"/>
</dbReference>
<evidence type="ECO:0000313" key="3">
    <source>
        <dbReference type="EMBL" id="QKV52011.1"/>
    </source>
</evidence>
<dbReference type="Pfam" id="PF13091">
    <property type="entry name" value="PLDc_2"/>
    <property type="match status" value="2"/>
</dbReference>
<name>A0A6N1WY77_9BURK</name>
<dbReference type="PANTHER" id="PTHR21248">
    <property type="entry name" value="CARDIOLIPIN SYNTHASE"/>
    <property type="match status" value="1"/>
</dbReference>
<feature type="transmembrane region" description="Helical" evidence="1">
    <location>
        <begin position="38"/>
        <end position="60"/>
    </location>
</feature>
<feature type="transmembrane region" description="Helical" evidence="1">
    <location>
        <begin position="6"/>
        <end position="26"/>
    </location>
</feature>
<dbReference type="Gene3D" id="3.30.870.10">
    <property type="entry name" value="Endonuclease Chain A"/>
    <property type="match status" value="2"/>
</dbReference>
<keyword evidence="4" id="KW-1185">Reference proteome</keyword>
<dbReference type="KEGG" id="aant:HUK68_03335"/>
<dbReference type="SMART" id="SM00155">
    <property type="entry name" value="PLDc"/>
    <property type="match status" value="2"/>
</dbReference>
<keyword evidence="1" id="KW-0472">Membrane</keyword>
<organism evidence="3 4">
    <name type="scientific">Comamonas antarctica</name>
    <dbReference type="NCBI Taxonomy" id="2743470"/>
    <lineage>
        <taxon>Bacteria</taxon>
        <taxon>Pseudomonadati</taxon>
        <taxon>Pseudomonadota</taxon>
        <taxon>Betaproteobacteria</taxon>
        <taxon>Burkholderiales</taxon>
        <taxon>Comamonadaceae</taxon>
        <taxon>Comamonas</taxon>
    </lineage>
</organism>